<evidence type="ECO:0008006" key="4">
    <source>
        <dbReference type="Google" id="ProtNLM"/>
    </source>
</evidence>
<sequence length="218" mass="23238">MPVVCFGCGIYSHTQELCPKADPPNTPERVPDPPAEISDNSHSDPFGIRLDNSRFNPIFINDVDSTEVPVQADSMPGGNSSIPSTSLDKENDVPAVNPSKAKNKSVVSLRKPHAVILGLKNMNTKMSHLPGSSLVSSVRHSKGRIPSGVQNSTKHLALNLPPNDNPALPRTTLVRASSLPNPKAKMSQVSGKISADDSSISAPQNLTHSLDARVDMVE</sequence>
<dbReference type="Proteomes" id="UP001472677">
    <property type="component" value="Unassembled WGS sequence"/>
</dbReference>
<evidence type="ECO:0000313" key="3">
    <source>
        <dbReference type="Proteomes" id="UP001472677"/>
    </source>
</evidence>
<feature type="region of interest" description="Disordered" evidence="1">
    <location>
        <begin position="175"/>
        <end position="218"/>
    </location>
</feature>
<gene>
    <name evidence="2" type="ORF">V6N12_028385</name>
</gene>
<dbReference type="EMBL" id="JBBPBM010000008">
    <property type="protein sequence ID" value="KAK8572330.1"/>
    <property type="molecule type" value="Genomic_DNA"/>
</dbReference>
<feature type="compositionally biased region" description="Polar residues" evidence="1">
    <location>
        <begin position="77"/>
        <end position="86"/>
    </location>
</feature>
<organism evidence="2 3">
    <name type="scientific">Hibiscus sabdariffa</name>
    <name type="common">roselle</name>
    <dbReference type="NCBI Taxonomy" id="183260"/>
    <lineage>
        <taxon>Eukaryota</taxon>
        <taxon>Viridiplantae</taxon>
        <taxon>Streptophyta</taxon>
        <taxon>Embryophyta</taxon>
        <taxon>Tracheophyta</taxon>
        <taxon>Spermatophyta</taxon>
        <taxon>Magnoliopsida</taxon>
        <taxon>eudicotyledons</taxon>
        <taxon>Gunneridae</taxon>
        <taxon>Pentapetalae</taxon>
        <taxon>rosids</taxon>
        <taxon>malvids</taxon>
        <taxon>Malvales</taxon>
        <taxon>Malvaceae</taxon>
        <taxon>Malvoideae</taxon>
        <taxon>Hibiscus</taxon>
    </lineage>
</organism>
<proteinExistence type="predicted"/>
<reference evidence="2 3" key="1">
    <citation type="journal article" date="2024" name="G3 (Bethesda)">
        <title>Genome assembly of Hibiscus sabdariffa L. provides insights into metabolisms of medicinal natural products.</title>
        <authorList>
            <person name="Kim T."/>
        </authorList>
    </citation>
    <scope>NUCLEOTIDE SEQUENCE [LARGE SCALE GENOMIC DNA]</scope>
    <source>
        <strain evidence="2">TK-2024</strain>
        <tissue evidence="2">Old leaves</tissue>
    </source>
</reference>
<feature type="region of interest" description="Disordered" evidence="1">
    <location>
        <begin position="71"/>
        <end position="106"/>
    </location>
</feature>
<comment type="caution">
    <text evidence="2">The sequence shown here is derived from an EMBL/GenBank/DDBJ whole genome shotgun (WGS) entry which is preliminary data.</text>
</comment>
<feature type="compositionally biased region" description="Polar residues" evidence="1">
    <location>
        <begin position="187"/>
        <end position="208"/>
    </location>
</feature>
<protein>
    <recommendedName>
        <fullName evidence="4">Zinc knuckle CX2CX4HX4C domain-containing protein</fullName>
    </recommendedName>
</protein>
<feature type="region of interest" description="Disordered" evidence="1">
    <location>
        <begin position="16"/>
        <end position="44"/>
    </location>
</feature>
<keyword evidence="3" id="KW-1185">Reference proteome</keyword>
<evidence type="ECO:0000256" key="1">
    <source>
        <dbReference type="SAM" id="MobiDB-lite"/>
    </source>
</evidence>
<accession>A0ABR2F5N6</accession>
<evidence type="ECO:0000313" key="2">
    <source>
        <dbReference type="EMBL" id="KAK8572330.1"/>
    </source>
</evidence>
<name>A0ABR2F5N6_9ROSI</name>